<dbReference type="InterPro" id="IPR013783">
    <property type="entry name" value="Ig-like_fold"/>
</dbReference>
<evidence type="ECO:0000313" key="12">
    <source>
        <dbReference type="WBParaSite" id="ACRNAN_Path_398.g1515.t1"/>
    </source>
</evidence>
<dbReference type="InterPro" id="IPR006104">
    <property type="entry name" value="Glyco_hydro_2_N"/>
</dbReference>
<evidence type="ECO:0000259" key="10">
    <source>
        <dbReference type="Pfam" id="PF02837"/>
    </source>
</evidence>
<dbReference type="PRINTS" id="PR00132">
    <property type="entry name" value="GLHYDRLASE2"/>
</dbReference>
<dbReference type="InterPro" id="IPR006101">
    <property type="entry name" value="Glyco_hydro_2"/>
</dbReference>
<dbReference type="GO" id="GO:0005975">
    <property type="term" value="P:carbohydrate metabolic process"/>
    <property type="evidence" value="ECO:0007669"/>
    <property type="project" value="InterPro"/>
</dbReference>
<dbReference type="Proteomes" id="UP000887540">
    <property type="component" value="Unplaced"/>
</dbReference>
<feature type="chain" id="PRO_5037414511" description="Beta-glucuronidase" evidence="7">
    <location>
        <begin position="19"/>
        <end position="626"/>
    </location>
</feature>
<evidence type="ECO:0000256" key="5">
    <source>
        <dbReference type="ARBA" id="ARBA00022801"/>
    </source>
</evidence>
<keyword evidence="7" id="KW-0732">Signal</keyword>
<dbReference type="SUPFAM" id="SSF51445">
    <property type="entry name" value="(Trans)glycosidases"/>
    <property type="match status" value="1"/>
</dbReference>
<dbReference type="GO" id="GO:0005615">
    <property type="term" value="C:extracellular space"/>
    <property type="evidence" value="ECO:0007669"/>
    <property type="project" value="TreeGrafter"/>
</dbReference>
<evidence type="ECO:0000256" key="6">
    <source>
        <dbReference type="ARBA" id="ARBA00023295"/>
    </source>
</evidence>
<dbReference type="AlphaFoldDB" id="A0A914C691"/>
<dbReference type="Pfam" id="PF02837">
    <property type="entry name" value="Glyco_hydro_2_N"/>
    <property type="match status" value="1"/>
</dbReference>
<dbReference type="InterPro" id="IPR008979">
    <property type="entry name" value="Galactose-bd-like_sf"/>
</dbReference>
<dbReference type="GO" id="GO:0019391">
    <property type="term" value="P:glucuronoside catabolic process"/>
    <property type="evidence" value="ECO:0007669"/>
    <property type="project" value="TreeGrafter"/>
</dbReference>
<comment type="similarity">
    <text evidence="2">Belongs to the glycosyl hydrolase 2 family.</text>
</comment>
<dbReference type="FunFam" id="2.60.120.260:FF:000198">
    <property type="entry name" value="Beta-glucuronidase"/>
    <property type="match status" value="1"/>
</dbReference>
<comment type="function">
    <text evidence="1">Plays an important role in the degradation of dermatan and keratan sulfates.</text>
</comment>
<keyword evidence="6" id="KW-0326">Glycosidase</keyword>
<evidence type="ECO:0000256" key="3">
    <source>
        <dbReference type="ARBA" id="ARBA00012761"/>
    </source>
</evidence>
<accession>A0A914C691</accession>
<dbReference type="EC" id="3.2.1.31" evidence="3"/>
<dbReference type="SUPFAM" id="SSF49785">
    <property type="entry name" value="Galactose-binding domain-like"/>
    <property type="match status" value="1"/>
</dbReference>
<evidence type="ECO:0000259" key="9">
    <source>
        <dbReference type="Pfam" id="PF02836"/>
    </source>
</evidence>
<organism evidence="11 12">
    <name type="scientific">Acrobeloides nanus</name>
    <dbReference type="NCBI Taxonomy" id="290746"/>
    <lineage>
        <taxon>Eukaryota</taxon>
        <taxon>Metazoa</taxon>
        <taxon>Ecdysozoa</taxon>
        <taxon>Nematoda</taxon>
        <taxon>Chromadorea</taxon>
        <taxon>Rhabditida</taxon>
        <taxon>Tylenchina</taxon>
        <taxon>Cephalobomorpha</taxon>
        <taxon>Cephaloboidea</taxon>
        <taxon>Cephalobidae</taxon>
        <taxon>Acrobeloides</taxon>
    </lineage>
</organism>
<dbReference type="FunFam" id="3.20.20.80:FF:000080">
    <property type="entry name" value="Beta-glucuronidase UidA"/>
    <property type="match status" value="1"/>
</dbReference>
<dbReference type="InterPro" id="IPR036156">
    <property type="entry name" value="Beta-gal/glucu_dom_sf"/>
</dbReference>
<dbReference type="Pfam" id="PF00703">
    <property type="entry name" value="Glyco_hydro_2"/>
    <property type="match status" value="1"/>
</dbReference>
<evidence type="ECO:0000256" key="4">
    <source>
        <dbReference type="ARBA" id="ARBA00016205"/>
    </source>
</evidence>
<evidence type="ECO:0000256" key="2">
    <source>
        <dbReference type="ARBA" id="ARBA00007401"/>
    </source>
</evidence>
<protein>
    <recommendedName>
        <fullName evidence="4">Beta-glucuronidase</fullName>
        <ecNumber evidence="3">3.2.1.31</ecNumber>
    </recommendedName>
</protein>
<evidence type="ECO:0000259" key="8">
    <source>
        <dbReference type="Pfam" id="PF00703"/>
    </source>
</evidence>
<dbReference type="WBParaSite" id="ACRNAN_Path_398.g1515.t1">
    <property type="protein sequence ID" value="ACRNAN_Path_398.g1515.t1"/>
    <property type="gene ID" value="ACRNAN_Path_398.g1515"/>
</dbReference>
<keyword evidence="11" id="KW-1185">Reference proteome</keyword>
<sequence length="626" mass="72467">MFRSLFLILLILVFENDGILFPQRNEYRHYDQLDGLWTFVREPKNSYGVGLENKWHLVDLEDFENATVMPVPSAYNDITQDINVRDHVGWVWYQYKFYASKQDTEYRTFLRFSSVNYYALIFFNGYLIGNHVGGHLPFQFEVSLNFNSLNKITIAVNNTLSHDTIPPGEFKYLHQTYPSGIQVYPPGFFELTPDFDFFNYAGILRSVYLLKLPKSYIKELKIAAYGNGNFSYRINVDTNNSGDLNADIVVTSLKSRQRVYEGKGLQADVNIPHVELWNPRGYGEPNLHELEVHLINNQTNQIIDIYREKFGFRTVQVTNDTILINEKTFYCKGFGMHEDFELHGRGYNPVVMTKDLNMVEWMGGNCYRTSHYPYSEERAYEADRRGIAVITEVPAVGMRYFTKPIQKLHAQMISEMILRDRNHPSVFAWSLSNEPASDSTTARNYYSDLITLTHSLDSTRPVTMVLDTYYSTDKVADMLDFICVNRYYGWYANTGYLETITKSYIGEIYEWKRKFQKPIIQSEYGADAIAGLSQDPSIDFSEQYQVDVLIQAHKAFDFLRANGSLAGEMVWNLADFMTAQSTSRAVGNHKGMLTRTRQPKMAAYVLKKRYETLENVVIGKDKKNKP</sequence>
<evidence type="ECO:0000313" key="11">
    <source>
        <dbReference type="Proteomes" id="UP000887540"/>
    </source>
</evidence>
<feature type="domain" description="Glycosyl hydrolases family 2 sugar binding" evidence="10">
    <location>
        <begin position="32"/>
        <end position="213"/>
    </location>
</feature>
<evidence type="ECO:0000256" key="7">
    <source>
        <dbReference type="SAM" id="SignalP"/>
    </source>
</evidence>
<dbReference type="NCBIfam" id="NF007538">
    <property type="entry name" value="PRK10150.1"/>
    <property type="match status" value="1"/>
</dbReference>
<name>A0A914C691_9BILA</name>
<dbReference type="InterPro" id="IPR006102">
    <property type="entry name" value="Ig-like_GH2"/>
</dbReference>
<reference evidence="12" key="1">
    <citation type="submission" date="2022-11" db="UniProtKB">
        <authorList>
            <consortium name="WormBaseParasite"/>
        </authorList>
    </citation>
    <scope>IDENTIFICATION</scope>
</reference>
<dbReference type="Gene3D" id="2.60.120.260">
    <property type="entry name" value="Galactose-binding domain-like"/>
    <property type="match status" value="1"/>
</dbReference>
<dbReference type="Gene3D" id="2.60.40.10">
    <property type="entry name" value="Immunoglobulins"/>
    <property type="match status" value="1"/>
</dbReference>
<feature type="domain" description="Glycoside hydrolase family 2 immunoglobulin-like beta-sandwich" evidence="8">
    <location>
        <begin position="245"/>
        <end position="313"/>
    </location>
</feature>
<dbReference type="Gene3D" id="3.20.20.80">
    <property type="entry name" value="Glycosidases"/>
    <property type="match status" value="1"/>
</dbReference>
<dbReference type="SUPFAM" id="SSF49303">
    <property type="entry name" value="beta-Galactosidase/glucuronidase domain"/>
    <property type="match status" value="1"/>
</dbReference>
<feature type="domain" description="Glycoside hydrolase family 2 catalytic" evidence="9">
    <location>
        <begin position="315"/>
        <end position="614"/>
    </location>
</feature>
<feature type="signal peptide" evidence="7">
    <location>
        <begin position="1"/>
        <end position="18"/>
    </location>
</feature>
<dbReference type="InterPro" id="IPR017853">
    <property type="entry name" value="GH"/>
</dbReference>
<proteinExistence type="inferred from homology"/>
<dbReference type="PANTHER" id="PTHR10066">
    <property type="entry name" value="BETA-GLUCURONIDASE"/>
    <property type="match status" value="1"/>
</dbReference>
<evidence type="ECO:0000256" key="1">
    <source>
        <dbReference type="ARBA" id="ARBA00003025"/>
    </source>
</evidence>
<dbReference type="PANTHER" id="PTHR10066:SF67">
    <property type="entry name" value="BETA-GLUCURONIDASE"/>
    <property type="match status" value="1"/>
</dbReference>
<dbReference type="GO" id="GO:0004566">
    <property type="term" value="F:beta-glucuronidase activity"/>
    <property type="evidence" value="ECO:0007669"/>
    <property type="project" value="UniProtKB-EC"/>
</dbReference>
<dbReference type="Pfam" id="PF02836">
    <property type="entry name" value="Glyco_hydro_2_C"/>
    <property type="match status" value="1"/>
</dbReference>
<dbReference type="GO" id="GO:0030246">
    <property type="term" value="F:carbohydrate binding"/>
    <property type="evidence" value="ECO:0007669"/>
    <property type="project" value="TreeGrafter"/>
</dbReference>
<dbReference type="InterPro" id="IPR006103">
    <property type="entry name" value="Glyco_hydro_2_cat"/>
</dbReference>
<keyword evidence="5" id="KW-0378">Hydrolase</keyword>